<evidence type="ECO:0008006" key="4">
    <source>
        <dbReference type="Google" id="ProtNLM"/>
    </source>
</evidence>
<evidence type="ECO:0000256" key="1">
    <source>
        <dbReference type="SAM" id="SignalP"/>
    </source>
</evidence>
<dbReference type="OrthoDB" id="196038at2"/>
<gene>
    <name evidence="2" type="ORF">FPL22_07540</name>
</gene>
<feature type="chain" id="PRO_5021757368" description="LPS export ABC transporter periplasmic protein LptC" evidence="1">
    <location>
        <begin position="20"/>
        <end position="149"/>
    </location>
</feature>
<organism evidence="2 3">
    <name type="scientific">Rariglobus hedericola</name>
    <dbReference type="NCBI Taxonomy" id="2597822"/>
    <lineage>
        <taxon>Bacteria</taxon>
        <taxon>Pseudomonadati</taxon>
        <taxon>Verrucomicrobiota</taxon>
        <taxon>Opitutia</taxon>
        <taxon>Opitutales</taxon>
        <taxon>Opitutaceae</taxon>
        <taxon>Rariglobus</taxon>
    </lineage>
</organism>
<reference evidence="2 3" key="1">
    <citation type="submission" date="2019-07" db="EMBL/GenBank/DDBJ databases">
        <title>Description of 53C-WASEF.</title>
        <authorList>
            <person name="Pitt A."/>
            <person name="Hahn M.W."/>
        </authorList>
    </citation>
    <scope>NUCLEOTIDE SEQUENCE [LARGE SCALE GENOMIC DNA]</scope>
    <source>
        <strain evidence="2 3">53C-WASEF</strain>
    </source>
</reference>
<dbReference type="EMBL" id="VMBG01000001">
    <property type="protein sequence ID" value="TSJ79137.1"/>
    <property type="molecule type" value="Genomic_DNA"/>
</dbReference>
<keyword evidence="3" id="KW-1185">Reference proteome</keyword>
<evidence type="ECO:0000313" key="2">
    <source>
        <dbReference type="EMBL" id="TSJ79137.1"/>
    </source>
</evidence>
<evidence type="ECO:0000313" key="3">
    <source>
        <dbReference type="Proteomes" id="UP000315648"/>
    </source>
</evidence>
<dbReference type="AlphaFoldDB" id="A0A556QR71"/>
<feature type="signal peptide" evidence="1">
    <location>
        <begin position="1"/>
        <end position="19"/>
    </location>
</feature>
<proteinExistence type="predicted"/>
<protein>
    <recommendedName>
        <fullName evidence="4">LPS export ABC transporter periplasmic protein LptC</fullName>
    </recommendedName>
</protein>
<keyword evidence="1" id="KW-0732">Signal</keyword>
<dbReference type="RefSeq" id="WP_144229479.1">
    <property type="nucleotide sequence ID" value="NZ_CBCRVV010000053.1"/>
</dbReference>
<comment type="caution">
    <text evidence="2">The sequence shown here is derived from an EMBL/GenBank/DDBJ whole genome shotgun (WGS) entry which is preliminary data.</text>
</comment>
<accession>A0A556QR71</accession>
<sequence>MKRLLFLFLLPALALPVCAQSLTSKVKTSAPIKDFRLPSFDKNGKRSIFMRAGEALIVSPTRIDVKDMQLTSFTKDGTGAFDTVILAPSATFIPVKDKEFVSGNESVRLIRENLEVTGEQWSYNHPEKRVLIGNNARVTFQDELKDIIK</sequence>
<name>A0A556QR71_9BACT</name>
<dbReference type="Proteomes" id="UP000315648">
    <property type="component" value="Unassembled WGS sequence"/>
</dbReference>